<dbReference type="Proteomes" id="UP000320876">
    <property type="component" value="Unassembled WGS sequence"/>
</dbReference>
<dbReference type="InterPro" id="IPR001447">
    <property type="entry name" value="Arylamine_N-AcTrfase"/>
</dbReference>
<dbReference type="InterPro" id="IPR038765">
    <property type="entry name" value="Papain-like_cys_pep_sf"/>
</dbReference>
<dbReference type="AlphaFoldDB" id="A0A542DNA9"/>
<evidence type="ECO:0000256" key="2">
    <source>
        <dbReference type="RuleBase" id="RU003452"/>
    </source>
</evidence>
<reference evidence="3 4" key="1">
    <citation type="submission" date="2019-06" db="EMBL/GenBank/DDBJ databases">
        <title>Sequencing the genomes of 1000 actinobacteria strains.</title>
        <authorList>
            <person name="Klenk H.-P."/>
        </authorList>
    </citation>
    <scope>NUCLEOTIDE SEQUENCE [LARGE SCALE GENOMIC DNA]</scope>
    <source>
        <strain evidence="3 4">DSM 45679</strain>
    </source>
</reference>
<proteinExistence type="inferred from homology"/>
<sequence length="275" mass="30926">MTTPTLELTETRDWNIGAVDLDAYLERIGHPLVAPAAEALRSLHEAHIRAIPFENLDVVLGKHPGLDLGVVADKLVHRRRGGYCYEHGLLFAAVLERLGYTVHRRMARVQPHRSGLRTHMTLAVHAEGTDYLTDVGFGAGMMYPMPLRDGAEVDQAGWPHRIVRQGNLWALTKRNGDEWEVLHVSDESPQRPVDYEVAHHYVSTHPRSPFTGQLVVMRLDHGVNRRLVGDELTVEWASGRTERTRVLPERLAGTLRDLDLEPEPEDLAGLRAHLS</sequence>
<comment type="similarity">
    <text evidence="1 2">Belongs to the arylamine N-acetyltransferase family.</text>
</comment>
<name>A0A542DNA9_AMYCI</name>
<dbReference type="PANTHER" id="PTHR11786">
    <property type="entry name" value="N-HYDROXYARYLAMINE O-ACETYLTRANSFERASE"/>
    <property type="match status" value="1"/>
</dbReference>
<dbReference type="OrthoDB" id="7181050at2"/>
<organism evidence="3 4">
    <name type="scientific">Amycolatopsis cihanbeyliensis</name>
    <dbReference type="NCBI Taxonomy" id="1128664"/>
    <lineage>
        <taxon>Bacteria</taxon>
        <taxon>Bacillati</taxon>
        <taxon>Actinomycetota</taxon>
        <taxon>Actinomycetes</taxon>
        <taxon>Pseudonocardiales</taxon>
        <taxon>Pseudonocardiaceae</taxon>
        <taxon>Amycolatopsis</taxon>
    </lineage>
</organism>
<dbReference type="Gene3D" id="2.40.128.150">
    <property type="entry name" value="Cysteine proteinases"/>
    <property type="match status" value="1"/>
</dbReference>
<comment type="caution">
    <text evidence="3">The sequence shown here is derived from an EMBL/GenBank/DDBJ whole genome shotgun (WGS) entry which is preliminary data.</text>
</comment>
<dbReference type="Gene3D" id="3.30.2140.10">
    <property type="entry name" value="Arylamine N-acetyltransferase"/>
    <property type="match status" value="1"/>
</dbReference>
<keyword evidence="4" id="KW-1185">Reference proteome</keyword>
<dbReference type="EMBL" id="VFML01000001">
    <property type="protein sequence ID" value="TQJ04589.1"/>
    <property type="molecule type" value="Genomic_DNA"/>
</dbReference>
<evidence type="ECO:0000313" key="3">
    <source>
        <dbReference type="EMBL" id="TQJ04589.1"/>
    </source>
</evidence>
<evidence type="ECO:0000256" key="1">
    <source>
        <dbReference type="ARBA" id="ARBA00006547"/>
    </source>
</evidence>
<dbReference type="PRINTS" id="PR01543">
    <property type="entry name" value="ANATRNSFRASE"/>
</dbReference>
<evidence type="ECO:0000313" key="4">
    <source>
        <dbReference type="Proteomes" id="UP000320876"/>
    </source>
</evidence>
<dbReference type="RefSeq" id="WP_142000246.1">
    <property type="nucleotide sequence ID" value="NZ_VFML01000001.1"/>
</dbReference>
<accession>A0A542DNA9</accession>
<dbReference type="PANTHER" id="PTHR11786:SF0">
    <property type="entry name" value="ARYLAMINE N-ACETYLTRANSFERASE 4-RELATED"/>
    <property type="match status" value="1"/>
</dbReference>
<keyword evidence="3" id="KW-0808">Transferase</keyword>
<dbReference type="SUPFAM" id="SSF54001">
    <property type="entry name" value="Cysteine proteinases"/>
    <property type="match status" value="1"/>
</dbReference>
<dbReference type="Pfam" id="PF00797">
    <property type="entry name" value="Acetyltransf_2"/>
    <property type="match status" value="1"/>
</dbReference>
<gene>
    <name evidence="3" type="ORF">FB471_4390</name>
</gene>
<protein>
    <submittedName>
        <fullName evidence="3">N-hydroxyarylamine O-acetyltransferase</fullName>
    </submittedName>
</protein>
<dbReference type="GO" id="GO:0016407">
    <property type="term" value="F:acetyltransferase activity"/>
    <property type="evidence" value="ECO:0007669"/>
    <property type="project" value="InterPro"/>
</dbReference>